<keyword evidence="2" id="KW-1185">Reference proteome</keyword>
<dbReference type="RefSeq" id="WP_149957449.1">
    <property type="nucleotide sequence ID" value="NZ_BKDJ01000013.1"/>
</dbReference>
<dbReference type="OrthoDB" id="9812205at2"/>
<dbReference type="EMBL" id="BKDJ01000013">
    <property type="protein sequence ID" value="GER23837.1"/>
    <property type="molecule type" value="Genomic_DNA"/>
</dbReference>
<evidence type="ECO:0000313" key="2">
    <source>
        <dbReference type="Proteomes" id="UP000325307"/>
    </source>
</evidence>
<proteinExistence type="predicted"/>
<sequence>MANISAQLLAVLRCPVTGSTLVQHGDQLVSTVDGPHGVPCTYGIVNGIPVLLRPSGDAPSDTQE</sequence>
<evidence type="ECO:0000313" key="1">
    <source>
        <dbReference type="EMBL" id="GER23837.1"/>
    </source>
</evidence>
<accession>A0A5A7NV02</accession>
<dbReference type="SUPFAM" id="SSF158997">
    <property type="entry name" value="Trm112p-like"/>
    <property type="match status" value="1"/>
</dbReference>
<dbReference type="Gene3D" id="2.20.25.10">
    <property type="match status" value="1"/>
</dbReference>
<reference evidence="1 2" key="1">
    <citation type="submission" date="2019-09" db="EMBL/GenBank/DDBJ databases">
        <title>Arthrobacter zafarii sp. nov., a moderately thermotolerant and halotolerant actinobacterium isolated from Cholistan desert soil of Pakistan.</title>
        <authorList>
            <person name="Amin A."/>
            <person name="Ahmed I."/>
            <person name="Khalid N."/>
            <person name="Schumann P."/>
            <person name="Busse H.J."/>
            <person name="Khan I.U."/>
            <person name="Li S."/>
            <person name="Li W.J."/>
        </authorList>
    </citation>
    <scope>NUCLEOTIDE SEQUENCE [LARGE SCALE GENOMIC DNA]</scope>
    <source>
        <strain evidence="1 2">NCCP-1664</strain>
    </source>
</reference>
<name>A0A5A7NV02_9MICC</name>
<dbReference type="AlphaFoldDB" id="A0A5A7NV02"/>
<gene>
    <name evidence="1" type="ORF">NCCP1664_23320</name>
</gene>
<evidence type="ECO:0008006" key="3">
    <source>
        <dbReference type="Google" id="ProtNLM"/>
    </source>
</evidence>
<organism evidence="1 2">
    <name type="scientific">Zafaria cholistanensis</name>
    <dbReference type="NCBI Taxonomy" id="1682741"/>
    <lineage>
        <taxon>Bacteria</taxon>
        <taxon>Bacillati</taxon>
        <taxon>Actinomycetota</taxon>
        <taxon>Actinomycetes</taxon>
        <taxon>Micrococcales</taxon>
        <taxon>Micrococcaceae</taxon>
        <taxon>Zafaria</taxon>
    </lineage>
</organism>
<dbReference type="Proteomes" id="UP000325307">
    <property type="component" value="Unassembled WGS sequence"/>
</dbReference>
<comment type="caution">
    <text evidence="1">The sequence shown here is derived from an EMBL/GenBank/DDBJ whole genome shotgun (WGS) entry which is preliminary data.</text>
</comment>
<protein>
    <recommendedName>
        <fullName evidence="3">Trm112 family protein</fullName>
    </recommendedName>
</protein>